<keyword evidence="1" id="KW-0812">Transmembrane</keyword>
<accession>A0A7C5L8M1</accession>
<comment type="caution">
    <text evidence="2">The sequence shown here is derived from an EMBL/GenBank/DDBJ whole genome shotgun (WGS) entry which is preliminary data.</text>
</comment>
<organism evidence="2">
    <name type="scientific">Caldiarchaeum subterraneum</name>
    <dbReference type="NCBI Taxonomy" id="311458"/>
    <lineage>
        <taxon>Archaea</taxon>
        <taxon>Nitrososphaerota</taxon>
        <taxon>Candidatus Caldarchaeales</taxon>
        <taxon>Candidatus Caldarchaeaceae</taxon>
        <taxon>Candidatus Caldarchaeum</taxon>
    </lineage>
</organism>
<keyword evidence="1" id="KW-1133">Transmembrane helix</keyword>
<protein>
    <submittedName>
        <fullName evidence="2">Uncharacterized protein</fullName>
    </submittedName>
</protein>
<dbReference type="AlphaFoldDB" id="A0A7C5L8M1"/>
<feature type="transmembrane region" description="Helical" evidence="1">
    <location>
        <begin position="68"/>
        <end position="84"/>
    </location>
</feature>
<sequence>MILRVIFFAALWSGLTTASITVGQLNEWPDFVHVSYGVPFTYAVHTLATFAGPADAWTVDMTSLTADLLIWLTGLVCGITLLLGRTGKKINCQSSQGVRGSA</sequence>
<reference evidence="2" key="1">
    <citation type="journal article" date="2020" name="mSystems">
        <title>Genome- and Community-Level Interaction Insights into Carbon Utilization and Element Cycling Functions of Hydrothermarchaeota in Hydrothermal Sediment.</title>
        <authorList>
            <person name="Zhou Z."/>
            <person name="Liu Y."/>
            <person name="Xu W."/>
            <person name="Pan J."/>
            <person name="Luo Z.H."/>
            <person name="Li M."/>
        </authorList>
    </citation>
    <scope>NUCLEOTIDE SEQUENCE [LARGE SCALE GENOMIC DNA]</scope>
    <source>
        <strain evidence="2">SpSt-1056</strain>
    </source>
</reference>
<dbReference type="EMBL" id="DRWN01000011">
    <property type="protein sequence ID" value="HHK67718.1"/>
    <property type="molecule type" value="Genomic_DNA"/>
</dbReference>
<keyword evidence="1" id="KW-0472">Membrane</keyword>
<proteinExistence type="predicted"/>
<name>A0A7C5L8M1_CALS0</name>
<gene>
    <name evidence="2" type="ORF">ENM11_00990</name>
</gene>
<evidence type="ECO:0000313" key="2">
    <source>
        <dbReference type="EMBL" id="HHK67718.1"/>
    </source>
</evidence>
<evidence type="ECO:0000256" key="1">
    <source>
        <dbReference type="SAM" id="Phobius"/>
    </source>
</evidence>